<feature type="domain" description="DUF676" evidence="5">
    <location>
        <begin position="22"/>
        <end position="116"/>
    </location>
</feature>
<gene>
    <name evidence="7" type="ORF">Z518_09338</name>
</gene>
<name>A0A0D2FHZ9_9EURO</name>
<evidence type="ECO:0000259" key="5">
    <source>
        <dbReference type="Pfam" id="PF05057"/>
    </source>
</evidence>
<accession>A0A0D2FHZ9</accession>
<dbReference type="InterPro" id="IPR056884">
    <property type="entry name" value="NPHP3-like_N"/>
</dbReference>
<dbReference type="Pfam" id="PF24883">
    <property type="entry name" value="NPHP3_N"/>
    <property type="match status" value="1"/>
</dbReference>
<sequence length="1453" mass="162698">MRCTSQLSLLSSPDKNSAAVDIVAVHGLTSTTAADSVWLSTSLPCDLPRARILSFGYDSSLRGPDIVNTYARQLLLDLHQVRAKESNIDRPIVFVAHSLGGIIVKKALVDSESSSDGLLNKVATSTQGVVLIDNPNRNSPHLIKSILGTPGSSDDFVSSIQSITAEFEALIHFSLKHIRLVSFFEETPDPISEKIWQSLSSSKAKYQLVLGEIKSLAWPFYGHCSTPSPPENSGSLALAEIEDGRKHIASAVTGTGLWLTQNSAFADWIQSDNKGVFWIVGKPGSGKSTLIKHFLQQSNCRREGKPATLTASYFFDPFGNTFERSSVKFFRALLHQFWIQAKRLECEHDILESSTFQITSQLRKSRWGESSVLIDQLDLLLSELGQAHPLFLVVDALDDCEEAGTLEILGFFRRVLDKIQVKHLRIIVSARSTTLSCNEKDVRVFADQENQEDIATFTRTLIGIHQPEDENLLLRFKDQILEVILEKASGIFLWVSLILPVLRNKTQQNSDVLQTLRNLPTDLDSVYHMVLDHINTDEFQRGFPISQILSWVLLAKRPLSLQEVHEALCFAETKKSLNGADLCSSPADNWQSPRKSVPSLTHDLIDHSWGLLQVGHDTYAPKPATWSATETLVVQFIHHSAKEFLLDFELNVPSSKYRSRSEALVERNLDFARLCMDYCIWCKSVEDQSNCHKPDLEARYPFLDYSATFWFEHLRGANSEVSQVDILFVKHFPVLAEAELDSWSWALKSLGKETHFYHSSSVLHVTSYYNISILLRLCIQNLGLKSEAGYNDEFDGHWDPLPNKIVQPSENIDCDGILDQPDSNGWTPLTLCAQVGSFESAKVLLAAGADVRVPERIHGYSALFWAVAYGHETIVRTLLDYGADVNAEQMGTSPLQLAASRGHRAIVELLLLRDADPSADGIVSAIQDHSTCSDPWNRAMVKSSRLHQSGSETSLKPLTPLHHAILLSDVTMCRQLVDHGAEVTLPCVTIPPQQQSLWLNRMMLGLPSLVANVAPHSCPGSGISDHTYGAGDLQPNKRQGGNDPRKRKFTQRQPTDEDGEADENDWQCPPNKKSRISEGIRTKPGIQYACPFFKYAPSRFGSGWPCSTKGWPDCHRLKEHLYKTHQVYLCPRCYSTFKTGREWHEHLRARNICEVRERDYAVGLDELQCEILRNRTTKRKECGGDEDQYWRQIYKICFPHVDDAHIPSPYFEGEASSRAYHTFLRQELRGSHAEDLFRHDRYMADPLNALDTFLADSHERFMTRSEPDFAAESSLVQLGGPASAFPTSQPTALPQDFYGIASHHHNSMSLIPPPEDSGIYAMGTNTTDLVSNGVAHECSEQSPNRDDCFPSDDIHLHSAAEHNSLSPLSSQQAILFHEPDETSPWLPFATHDTFAPAVPFQFSPAVNSINSIYTQERQQLQGNPVFAHQQPNSRMPRGGTRQGPCSDRINRQT</sequence>
<feature type="region of interest" description="Disordered" evidence="4">
    <location>
        <begin position="1024"/>
        <end position="1077"/>
    </location>
</feature>
<dbReference type="Pfam" id="PF05057">
    <property type="entry name" value="DUF676"/>
    <property type="match status" value="1"/>
</dbReference>
<dbReference type="SUPFAM" id="SSF53474">
    <property type="entry name" value="alpha/beta-Hydrolases"/>
    <property type="match status" value="1"/>
</dbReference>
<feature type="repeat" description="ANK" evidence="3">
    <location>
        <begin position="824"/>
        <end position="856"/>
    </location>
</feature>
<dbReference type="RefSeq" id="XP_013268748.1">
    <property type="nucleotide sequence ID" value="XM_013413294.1"/>
</dbReference>
<dbReference type="InterPro" id="IPR027417">
    <property type="entry name" value="P-loop_NTPase"/>
</dbReference>
<dbReference type="Pfam" id="PF12796">
    <property type="entry name" value="Ank_2"/>
    <property type="match status" value="1"/>
</dbReference>
<dbReference type="Gene3D" id="3.40.50.1820">
    <property type="entry name" value="alpha/beta hydrolase"/>
    <property type="match status" value="1"/>
</dbReference>
<dbReference type="VEuPathDB" id="FungiDB:Z518_09338"/>
<dbReference type="PROSITE" id="PS50297">
    <property type="entry name" value="ANK_REP_REGION"/>
    <property type="match status" value="3"/>
</dbReference>
<dbReference type="Pfam" id="PF00023">
    <property type="entry name" value="Ank"/>
    <property type="match status" value="1"/>
</dbReference>
<keyword evidence="2" id="KW-0677">Repeat</keyword>
<protein>
    <recommendedName>
        <fullName evidence="9">NACHT domain-containing protein</fullName>
    </recommendedName>
</protein>
<dbReference type="Proteomes" id="UP000053617">
    <property type="component" value="Unassembled WGS sequence"/>
</dbReference>
<keyword evidence="3" id="KW-0040">ANK repeat</keyword>
<dbReference type="PANTHER" id="PTHR10039:SF5">
    <property type="entry name" value="NACHT DOMAIN-CONTAINING PROTEIN"/>
    <property type="match status" value="1"/>
</dbReference>
<dbReference type="SUPFAM" id="SSF52540">
    <property type="entry name" value="P-loop containing nucleoside triphosphate hydrolases"/>
    <property type="match status" value="1"/>
</dbReference>
<dbReference type="InterPro" id="IPR036770">
    <property type="entry name" value="Ankyrin_rpt-contain_sf"/>
</dbReference>
<evidence type="ECO:0000259" key="6">
    <source>
        <dbReference type="Pfam" id="PF24883"/>
    </source>
</evidence>
<evidence type="ECO:0000256" key="1">
    <source>
        <dbReference type="ARBA" id="ARBA00007920"/>
    </source>
</evidence>
<evidence type="ECO:0000256" key="3">
    <source>
        <dbReference type="PROSITE-ProRule" id="PRU00023"/>
    </source>
</evidence>
<feature type="domain" description="Nephrocystin 3-like N-terminal" evidence="6">
    <location>
        <begin position="254"/>
        <end position="431"/>
    </location>
</feature>
<dbReference type="HOGENOM" id="CLU_255051_0_0_1"/>
<proteinExistence type="inferred from homology"/>
<dbReference type="Gene3D" id="3.40.50.300">
    <property type="entry name" value="P-loop containing nucleotide triphosphate hydrolases"/>
    <property type="match status" value="1"/>
</dbReference>
<dbReference type="PROSITE" id="PS50088">
    <property type="entry name" value="ANK_REPEAT"/>
    <property type="match status" value="3"/>
</dbReference>
<dbReference type="InterPro" id="IPR007751">
    <property type="entry name" value="DUF676_lipase-like"/>
</dbReference>
<reference evidence="7 8" key="1">
    <citation type="submission" date="2015-01" db="EMBL/GenBank/DDBJ databases">
        <title>The Genome Sequence of Rhinocladiella mackenzie CBS 650.93.</title>
        <authorList>
            <consortium name="The Broad Institute Genomics Platform"/>
            <person name="Cuomo C."/>
            <person name="de Hoog S."/>
            <person name="Gorbushina A."/>
            <person name="Stielow B."/>
            <person name="Teixiera M."/>
            <person name="Abouelleil A."/>
            <person name="Chapman S.B."/>
            <person name="Priest M."/>
            <person name="Young S.K."/>
            <person name="Wortman J."/>
            <person name="Nusbaum C."/>
            <person name="Birren B."/>
        </authorList>
    </citation>
    <scope>NUCLEOTIDE SEQUENCE [LARGE SCALE GENOMIC DNA]</scope>
    <source>
        <strain evidence="7 8">CBS 650.93</strain>
    </source>
</reference>
<dbReference type="InterPro" id="IPR029058">
    <property type="entry name" value="AB_hydrolase_fold"/>
</dbReference>
<feature type="region of interest" description="Disordered" evidence="4">
    <location>
        <begin position="1427"/>
        <end position="1453"/>
    </location>
</feature>
<feature type="compositionally biased region" description="Acidic residues" evidence="4">
    <location>
        <begin position="1056"/>
        <end position="1065"/>
    </location>
</feature>
<evidence type="ECO:0008006" key="9">
    <source>
        <dbReference type="Google" id="ProtNLM"/>
    </source>
</evidence>
<keyword evidence="8" id="KW-1185">Reference proteome</keyword>
<dbReference type="STRING" id="1442369.A0A0D2FHZ9"/>
<dbReference type="GeneID" id="25297409"/>
<dbReference type="SUPFAM" id="SSF48403">
    <property type="entry name" value="Ankyrin repeat"/>
    <property type="match status" value="1"/>
</dbReference>
<dbReference type="OrthoDB" id="427518at2759"/>
<evidence type="ECO:0000256" key="2">
    <source>
        <dbReference type="ARBA" id="ARBA00022737"/>
    </source>
</evidence>
<feature type="repeat" description="ANK" evidence="3">
    <location>
        <begin position="890"/>
        <end position="922"/>
    </location>
</feature>
<evidence type="ECO:0000313" key="8">
    <source>
        <dbReference type="Proteomes" id="UP000053617"/>
    </source>
</evidence>
<evidence type="ECO:0000256" key="4">
    <source>
        <dbReference type="SAM" id="MobiDB-lite"/>
    </source>
</evidence>
<feature type="repeat" description="ANK" evidence="3">
    <location>
        <begin position="858"/>
        <end position="890"/>
    </location>
</feature>
<organism evidence="7 8">
    <name type="scientific">Rhinocladiella mackenziei CBS 650.93</name>
    <dbReference type="NCBI Taxonomy" id="1442369"/>
    <lineage>
        <taxon>Eukaryota</taxon>
        <taxon>Fungi</taxon>
        <taxon>Dikarya</taxon>
        <taxon>Ascomycota</taxon>
        <taxon>Pezizomycotina</taxon>
        <taxon>Eurotiomycetes</taxon>
        <taxon>Chaetothyriomycetidae</taxon>
        <taxon>Chaetothyriales</taxon>
        <taxon>Herpotrichiellaceae</taxon>
        <taxon>Rhinocladiella</taxon>
    </lineage>
</organism>
<dbReference type="InterPro" id="IPR002110">
    <property type="entry name" value="Ankyrin_rpt"/>
</dbReference>
<dbReference type="EMBL" id="KN847481">
    <property type="protein sequence ID" value="KIX01612.1"/>
    <property type="molecule type" value="Genomic_DNA"/>
</dbReference>
<dbReference type="Gene3D" id="1.25.40.20">
    <property type="entry name" value="Ankyrin repeat-containing domain"/>
    <property type="match status" value="1"/>
</dbReference>
<dbReference type="SMART" id="SM00248">
    <property type="entry name" value="ANK"/>
    <property type="match status" value="4"/>
</dbReference>
<dbReference type="PANTHER" id="PTHR10039">
    <property type="entry name" value="AMELOGENIN"/>
    <property type="match status" value="1"/>
</dbReference>
<evidence type="ECO:0000313" key="7">
    <source>
        <dbReference type="EMBL" id="KIX01612.1"/>
    </source>
</evidence>
<comment type="similarity">
    <text evidence="1">Belongs to the putative lipase ROG1 family.</text>
</comment>